<sequence>MHIRDAYGHKVMVVLTNQKNLIGKVTDYENPLETDTGNYNMDLETDLGTYSFDETEIKEIRIIS</sequence>
<evidence type="ECO:0008006" key="5">
    <source>
        <dbReference type="Google" id="ProtNLM"/>
    </source>
</evidence>
<dbReference type="AlphaFoldDB" id="A0A7X9WE64"/>
<evidence type="ECO:0000313" key="1">
    <source>
        <dbReference type="EMBL" id="NMK54477.1"/>
    </source>
</evidence>
<evidence type="ECO:0000313" key="2">
    <source>
        <dbReference type="EMBL" id="NMK96869.1"/>
    </source>
</evidence>
<reference evidence="3 4" key="1">
    <citation type="submission" date="2020-04" db="EMBL/GenBank/DDBJ databases">
        <title>The Epidemiology and Molecular Characteristics of Linezolid-Resistant Staphylococcus capitis in Huashan Hospital, Shanghai.</title>
        <authorList>
            <person name="Ding L."/>
            <person name="Li P."/>
            <person name="Yang Y."/>
            <person name="Lin D."/>
            <person name="Xu X."/>
        </authorList>
    </citation>
    <scope>NUCLEOTIDE SEQUENCE [LARGE SCALE GENOMIC DNA]</scope>
    <source>
        <strain evidence="2 4">12-86</strain>
        <strain evidence="1 3">17-84</strain>
    </source>
</reference>
<proteinExistence type="predicted"/>
<dbReference type="Proteomes" id="UP000550736">
    <property type="component" value="Unassembled WGS sequence"/>
</dbReference>
<name>A0A7X9WE64_STACP</name>
<protein>
    <recommendedName>
        <fullName evidence="5">LSM domain protein</fullName>
    </recommendedName>
</protein>
<gene>
    <name evidence="2" type="ORF">HHM13_01970</name>
    <name evidence="1" type="ORF">HHM24_06850</name>
</gene>
<dbReference type="Proteomes" id="UP000538955">
    <property type="component" value="Unassembled WGS sequence"/>
</dbReference>
<keyword evidence="3" id="KW-1185">Reference proteome</keyword>
<dbReference type="EMBL" id="JABBLX010000001">
    <property type="protein sequence ID" value="NMK96869.1"/>
    <property type="molecule type" value="Genomic_DNA"/>
</dbReference>
<dbReference type="EMBL" id="JABBMI010000058">
    <property type="protein sequence ID" value="NMK54477.1"/>
    <property type="molecule type" value="Genomic_DNA"/>
</dbReference>
<evidence type="ECO:0000313" key="3">
    <source>
        <dbReference type="Proteomes" id="UP000538955"/>
    </source>
</evidence>
<organism evidence="2 4">
    <name type="scientific">Staphylococcus capitis</name>
    <dbReference type="NCBI Taxonomy" id="29388"/>
    <lineage>
        <taxon>Bacteria</taxon>
        <taxon>Bacillati</taxon>
        <taxon>Bacillota</taxon>
        <taxon>Bacilli</taxon>
        <taxon>Bacillales</taxon>
        <taxon>Staphylococcaceae</taxon>
        <taxon>Staphylococcus</taxon>
    </lineage>
</organism>
<accession>A0A7X9WE64</accession>
<dbReference type="RefSeq" id="WP_030064847.1">
    <property type="nucleotide sequence ID" value="NZ_AP014956.1"/>
</dbReference>
<comment type="caution">
    <text evidence="2">The sequence shown here is derived from an EMBL/GenBank/DDBJ whole genome shotgun (WGS) entry which is preliminary data.</text>
</comment>
<evidence type="ECO:0000313" key="4">
    <source>
        <dbReference type="Proteomes" id="UP000550736"/>
    </source>
</evidence>